<dbReference type="Pfam" id="PF00550">
    <property type="entry name" value="PP-binding"/>
    <property type="match status" value="1"/>
</dbReference>
<dbReference type="InterPro" id="IPR001031">
    <property type="entry name" value="Thioesterase"/>
</dbReference>
<dbReference type="Gene3D" id="1.10.1200.10">
    <property type="entry name" value="ACP-like"/>
    <property type="match status" value="1"/>
</dbReference>
<dbReference type="Pfam" id="PF00975">
    <property type="entry name" value="Thioesterase"/>
    <property type="match status" value="2"/>
</dbReference>
<keyword evidence="2" id="KW-0597">Phosphoprotein</keyword>
<comment type="caution">
    <text evidence="4">The sequence shown here is derived from an EMBL/GenBank/DDBJ whole genome shotgun (WGS) entry which is preliminary data.</text>
</comment>
<dbReference type="InterPro" id="IPR029058">
    <property type="entry name" value="AB_hydrolase_fold"/>
</dbReference>
<dbReference type="SUPFAM" id="SSF56801">
    <property type="entry name" value="Acetyl-CoA synthetase-like"/>
    <property type="match status" value="1"/>
</dbReference>
<dbReference type="SUPFAM" id="SSF53474">
    <property type="entry name" value="alpha/beta-Hydrolases"/>
    <property type="match status" value="2"/>
</dbReference>
<dbReference type="InterPro" id="IPR036736">
    <property type="entry name" value="ACP-like_sf"/>
</dbReference>
<protein>
    <submittedName>
        <fullName evidence="4">Alpha/beta fold hydrolase</fullName>
    </submittedName>
</protein>
<evidence type="ECO:0000313" key="4">
    <source>
        <dbReference type="EMBL" id="MBN3108533.1"/>
    </source>
</evidence>
<dbReference type="InterPro" id="IPR020802">
    <property type="entry name" value="TesA-like"/>
</dbReference>
<evidence type="ECO:0000259" key="3">
    <source>
        <dbReference type="PROSITE" id="PS50075"/>
    </source>
</evidence>
<organism evidence="4 5">
    <name type="scientific">Pectobacterium brasiliense</name>
    <dbReference type="NCBI Taxonomy" id="180957"/>
    <lineage>
        <taxon>Bacteria</taxon>
        <taxon>Pseudomonadati</taxon>
        <taxon>Pseudomonadota</taxon>
        <taxon>Gammaproteobacteria</taxon>
        <taxon>Enterobacterales</taxon>
        <taxon>Pectobacteriaceae</taxon>
        <taxon>Pectobacterium</taxon>
    </lineage>
</organism>
<evidence type="ECO:0000256" key="1">
    <source>
        <dbReference type="ARBA" id="ARBA00022450"/>
    </source>
</evidence>
<keyword evidence="4" id="KW-0378">Hydrolase</keyword>
<feature type="non-terminal residue" evidence="4">
    <location>
        <position position="1"/>
    </location>
</feature>
<dbReference type="PANTHER" id="PTHR45527">
    <property type="entry name" value="NONRIBOSOMAL PEPTIDE SYNTHETASE"/>
    <property type="match status" value="1"/>
</dbReference>
<dbReference type="InterPro" id="IPR045851">
    <property type="entry name" value="AMP-bd_C_sf"/>
</dbReference>
<proteinExistence type="predicted"/>
<reference evidence="4 5" key="1">
    <citation type="submission" date="2020-07" db="EMBL/GenBank/DDBJ databases">
        <title>A pangenomic view of the genus Pectobacterium provides insights into genome organization, phylogeny, and virulence.</title>
        <authorList>
            <person name="Jonkheer E."/>
            <person name="Brankovics B."/>
            <person name="Houwers I."/>
            <person name="Van Der Wolf J."/>
            <person name="Bonants P."/>
            <person name="Vreeburg R."/>
            <person name="Bollema R."/>
            <person name="De Haan J."/>
            <person name="Berke L."/>
            <person name="De Ridder D."/>
            <person name="Smit S."/>
            <person name="Van Der Lee T.A.J."/>
        </authorList>
    </citation>
    <scope>NUCLEOTIDE SEQUENCE [LARGE SCALE GENOMIC DNA]</scope>
    <source>
        <strain evidence="4 5">NAK:384</strain>
    </source>
</reference>
<dbReference type="EMBL" id="JACGET010000031">
    <property type="protein sequence ID" value="MBN3108533.1"/>
    <property type="molecule type" value="Genomic_DNA"/>
</dbReference>
<dbReference type="PANTHER" id="PTHR45527:SF1">
    <property type="entry name" value="FATTY ACID SYNTHASE"/>
    <property type="match status" value="1"/>
</dbReference>
<dbReference type="RefSeq" id="WP_205532523.1">
    <property type="nucleotide sequence ID" value="NZ_JACGET010000031.1"/>
</dbReference>
<dbReference type="Gene3D" id="3.30.300.30">
    <property type="match status" value="1"/>
</dbReference>
<sequence length="727" mass="80077">EARLMQCTGVQEAVVVAREDSPGDTRLVAYLCPQPGIELMPAELRQQLSTHLADYMIPSAFVMLDTFPLTPNGKLDRKALPAPDQTAVVSHGYEAPQGKVETKLAHIWQELLGLERVGRHDHFFELGGHSLLAVQLLNHMREQGMEVSLATLFSHPTLSELAFVVGSNTSATPDSPFDVNPVPLSPAGNLLPLFLIHESTGDPLVYSTFATLLPPTLPVYALQSLGLHTLPSPPASIEELATGHLNAIRRIQPHGPYRLAGWSLGGSIAYEIGLQLLNSGEEVAFLGMIDSYNFNRADAQSGEQKSVYSSGDLSDEQENINILFVYLRNHMTTADEHELEDLRALGDIELIIARCHERQWLPSGITKEDILLRLNSQRAILQLSQHYRAPASALPVHLYRAEHTADDDIWGEWQGIVGKDSVIHPIGGTHHTIMEPPLLHQVADSFSDFLLPTDYVPNIVIQNGTPGAPPLFCIPGAGANASSFIELALALPTQQPVCALQARGLTEISQPPYISVEGAARAYLQGIRQKQPHGPYHLLGHSFGGWVAFELALQLQAQGESVASLILVDTDAPDIQGCPPKSIDRVETIMKLIDIYNMILTQPLALTRSQFVDMAQEEQIKQLHRALVKAGIFSTHTTTLLLQGIVQVMQANLNTVYTPRTRYEGGIYLVSAKEGDTDERTTNDSEWRKHVTQLDPVLMPGNHMTMLSMPQVERLADWLWQTLNPRK</sequence>
<dbReference type="PROSITE" id="PS00012">
    <property type="entry name" value="PHOSPHOPANTETHEINE"/>
    <property type="match status" value="1"/>
</dbReference>
<evidence type="ECO:0000313" key="5">
    <source>
        <dbReference type="Proteomes" id="UP000762586"/>
    </source>
</evidence>
<dbReference type="InterPro" id="IPR025110">
    <property type="entry name" value="AMP-bd_C"/>
</dbReference>
<dbReference type="PROSITE" id="PS50075">
    <property type="entry name" value="CARRIER"/>
    <property type="match status" value="1"/>
</dbReference>
<name>A0ABS2X6Z1_9GAMM</name>
<dbReference type="Pfam" id="PF13193">
    <property type="entry name" value="AMP-binding_C"/>
    <property type="match status" value="1"/>
</dbReference>
<dbReference type="SUPFAM" id="SSF47336">
    <property type="entry name" value="ACP-like"/>
    <property type="match status" value="1"/>
</dbReference>
<feature type="domain" description="Carrier" evidence="3">
    <location>
        <begin position="95"/>
        <end position="169"/>
    </location>
</feature>
<dbReference type="SMART" id="SM00824">
    <property type="entry name" value="PKS_TE"/>
    <property type="match status" value="1"/>
</dbReference>
<gene>
    <name evidence="4" type="ORF">H4F48_20945</name>
</gene>
<dbReference type="InterPro" id="IPR009081">
    <property type="entry name" value="PP-bd_ACP"/>
</dbReference>
<dbReference type="Proteomes" id="UP000762586">
    <property type="component" value="Unassembled WGS sequence"/>
</dbReference>
<dbReference type="InterPro" id="IPR006162">
    <property type="entry name" value="Ppantetheine_attach_site"/>
</dbReference>
<accession>A0ABS2X6Z1</accession>
<dbReference type="Gene3D" id="3.40.50.1820">
    <property type="entry name" value="alpha/beta hydrolase"/>
    <property type="match status" value="2"/>
</dbReference>
<keyword evidence="1" id="KW-0596">Phosphopantetheine</keyword>
<evidence type="ECO:0000256" key="2">
    <source>
        <dbReference type="ARBA" id="ARBA00022553"/>
    </source>
</evidence>
<dbReference type="SMART" id="SM00823">
    <property type="entry name" value="PKS_PP"/>
    <property type="match status" value="1"/>
</dbReference>
<dbReference type="GO" id="GO:0016787">
    <property type="term" value="F:hydrolase activity"/>
    <property type="evidence" value="ECO:0007669"/>
    <property type="project" value="UniProtKB-KW"/>
</dbReference>
<keyword evidence="5" id="KW-1185">Reference proteome</keyword>
<dbReference type="InterPro" id="IPR020806">
    <property type="entry name" value="PKS_PP-bd"/>
</dbReference>